<dbReference type="Gene3D" id="3.30.420.40">
    <property type="match status" value="1"/>
</dbReference>
<dbReference type="SUPFAM" id="SSF53067">
    <property type="entry name" value="Actin-like ATPase domain"/>
    <property type="match status" value="1"/>
</dbReference>
<dbReference type="AlphaFoldDB" id="A0A0G0W866"/>
<evidence type="ECO:0000313" key="2">
    <source>
        <dbReference type="EMBL" id="KKS09179.1"/>
    </source>
</evidence>
<name>A0A0G0W866_UNCC2</name>
<dbReference type="Pfam" id="PF00814">
    <property type="entry name" value="TsaD"/>
    <property type="match status" value="1"/>
</dbReference>
<dbReference type="EMBL" id="LCBL01000003">
    <property type="protein sequence ID" value="KKS09179.1"/>
    <property type="molecule type" value="Genomic_DNA"/>
</dbReference>
<dbReference type="InterPro" id="IPR043129">
    <property type="entry name" value="ATPase_NBD"/>
</dbReference>
<gene>
    <name evidence="2" type="ORF">UU65_C0003G0234</name>
</gene>
<comment type="caution">
    <text evidence="2">The sequence shown here is derived from an EMBL/GenBank/DDBJ whole genome shotgun (WGS) entry which is preliminary data.</text>
</comment>
<protein>
    <submittedName>
        <fullName evidence="2">Universal protein YeaZ</fullName>
    </submittedName>
</protein>
<accession>A0A0G0W866</accession>
<organism evidence="2 3">
    <name type="scientific">candidate division CPR2 bacterium GW2011_GWC1_41_48</name>
    <dbReference type="NCBI Taxonomy" id="1618344"/>
    <lineage>
        <taxon>Bacteria</taxon>
        <taxon>Bacteria division CPR2</taxon>
    </lineage>
</organism>
<feature type="domain" description="Gcp-like" evidence="1">
    <location>
        <begin position="46"/>
        <end position="88"/>
    </location>
</feature>
<evidence type="ECO:0000259" key="1">
    <source>
        <dbReference type="Pfam" id="PF00814"/>
    </source>
</evidence>
<sequence length="124" mass="13632">MILVLVVNNQKTFIGTVKGGEYLDTKEIFFEPAKRPDLFLEVTKMVNPKELEGIIVYSGPGPFTGLRVAVSIANALSFALDLPIAGIKGISDPSELLKEGLKKLKDDSKTPILPFYDREPNINI</sequence>
<evidence type="ECO:0000313" key="3">
    <source>
        <dbReference type="Proteomes" id="UP000033869"/>
    </source>
</evidence>
<dbReference type="InterPro" id="IPR000905">
    <property type="entry name" value="Gcp-like_dom"/>
</dbReference>
<reference evidence="2 3" key="1">
    <citation type="journal article" date="2015" name="Nature">
        <title>rRNA introns, odd ribosomes, and small enigmatic genomes across a large radiation of phyla.</title>
        <authorList>
            <person name="Brown C.T."/>
            <person name="Hug L.A."/>
            <person name="Thomas B.C."/>
            <person name="Sharon I."/>
            <person name="Castelle C.J."/>
            <person name="Singh A."/>
            <person name="Wilkins M.J."/>
            <person name="Williams K.H."/>
            <person name="Banfield J.F."/>
        </authorList>
    </citation>
    <scope>NUCLEOTIDE SEQUENCE [LARGE SCALE GENOMIC DNA]</scope>
</reference>
<proteinExistence type="predicted"/>
<dbReference type="Proteomes" id="UP000033869">
    <property type="component" value="Unassembled WGS sequence"/>
</dbReference>